<keyword evidence="1" id="KW-0472">Membrane</keyword>
<keyword evidence="1" id="KW-0812">Transmembrane</keyword>
<protein>
    <submittedName>
        <fullName evidence="2">Uncharacterized protein</fullName>
    </submittedName>
</protein>
<proteinExistence type="predicted"/>
<gene>
    <name evidence="2" type="ORF">METZ01_LOCUS501957</name>
</gene>
<name>A0A383DXY1_9ZZZZ</name>
<feature type="non-terminal residue" evidence="2">
    <location>
        <position position="47"/>
    </location>
</feature>
<accession>A0A383DXY1</accession>
<keyword evidence="1" id="KW-1133">Transmembrane helix</keyword>
<feature type="transmembrane region" description="Helical" evidence="1">
    <location>
        <begin position="7"/>
        <end position="25"/>
    </location>
</feature>
<reference evidence="2" key="1">
    <citation type="submission" date="2018-05" db="EMBL/GenBank/DDBJ databases">
        <authorList>
            <person name="Lanie J.A."/>
            <person name="Ng W.-L."/>
            <person name="Kazmierczak K.M."/>
            <person name="Andrzejewski T.M."/>
            <person name="Davidsen T.M."/>
            <person name="Wayne K.J."/>
            <person name="Tettelin H."/>
            <person name="Glass J.I."/>
            <person name="Rusch D."/>
            <person name="Podicherti R."/>
            <person name="Tsui H.-C.T."/>
            <person name="Winkler M.E."/>
        </authorList>
    </citation>
    <scope>NUCLEOTIDE SEQUENCE</scope>
</reference>
<sequence>MNLKKNVLIGIIAIIIIYATILIISDITTVLDQATQFNFIYLPVILL</sequence>
<dbReference type="EMBL" id="UINC01220961">
    <property type="protein sequence ID" value="SVE49103.1"/>
    <property type="molecule type" value="Genomic_DNA"/>
</dbReference>
<dbReference type="AlphaFoldDB" id="A0A383DXY1"/>
<organism evidence="2">
    <name type="scientific">marine metagenome</name>
    <dbReference type="NCBI Taxonomy" id="408172"/>
    <lineage>
        <taxon>unclassified sequences</taxon>
        <taxon>metagenomes</taxon>
        <taxon>ecological metagenomes</taxon>
    </lineage>
</organism>
<evidence type="ECO:0000256" key="1">
    <source>
        <dbReference type="SAM" id="Phobius"/>
    </source>
</evidence>
<evidence type="ECO:0000313" key="2">
    <source>
        <dbReference type="EMBL" id="SVE49103.1"/>
    </source>
</evidence>